<dbReference type="EMBL" id="BQNB010020584">
    <property type="protein sequence ID" value="GJT97490.1"/>
    <property type="molecule type" value="Genomic_DNA"/>
</dbReference>
<evidence type="ECO:0000259" key="1">
    <source>
        <dbReference type="Pfam" id="PF17919"/>
    </source>
</evidence>
<dbReference type="Proteomes" id="UP001151760">
    <property type="component" value="Unassembled WGS sequence"/>
</dbReference>
<dbReference type="PANTHER" id="PTHR48475">
    <property type="entry name" value="RIBONUCLEASE H"/>
    <property type="match status" value="1"/>
</dbReference>
<reference evidence="2" key="2">
    <citation type="submission" date="2022-01" db="EMBL/GenBank/DDBJ databases">
        <authorList>
            <person name="Yamashiro T."/>
            <person name="Shiraishi A."/>
            <person name="Satake H."/>
            <person name="Nakayama K."/>
        </authorList>
    </citation>
    <scope>NUCLEOTIDE SEQUENCE</scope>
</reference>
<comment type="caution">
    <text evidence="2">The sequence shown here is derived from an EMBL/GenBank/DDBJ whole genome shotgun (WGS) entry which is preliminary data.</text>
</comment>
<keyword evidence="3" id="KW-1185">Reference proteome</keyword>
<reference evidence="2" key="1">
    <citation type="journal article" date="2022" name="Int. J. Mol. Sci.">
        <title>Draft Genome of Tanacetum Coccineum: Genomic Comparison of Closely Related Tanacetum-Family Plants.</title>
        <authorList>
            <person name="Yamashiro T."/>
            <person name="Shiraishi A."/>
            <person name="Nakayama K."/>
            <person name="Satake H."/>
        </authorList>
    </citation>
    <scope>NUCLEOTIDE SEQUENCE</scope>
</reference>
<dbReference type="PANTHER" id="PTHR48475:SF2">
    <property type="entry name" value="RIBONUCLEASE H"/>
    <property type="match status" value="1"/>
</dbReference>
<name>A0ABQ5IBJ7_9ASTR</name>
<protein>
    <submittedName>
        <fullName evidence="2">Reverse transcriptase domain-containing protein</fullName>
    </submittedName>
</protein>
<dbReference type="Gene3D" id="3.30.70.270">
    <property type="match status" value="1"/>
</dbReference>
<dbReference type="SUPFAM" id="SSF56672">
    <property type="entry name" value="DNA/RNA polymerases"/>
    <property type="match status" value="1"/>
</dbReference>
<dbReference type="InterPro" id="IPR043128">
    <property type="entry name" value="Rev_trsase/Diguanyl_cyclase"/>
</dbReference>
<dbReference type="InterPro" id="IPR043502">
    <property type="entry name" value="DNA/RNA_pol_sf"/>
</dbReference>
<dbReference type="InterPro" id="IPR041577">
    <property type="entry name" value="RT_RNaseH_2"/>
</dbReference>
<dbReference type="Pfam" id="PF17919">
    <property type="entry name" value="RT_RNaseH_2"/>
    <property type="match status" value="1"/>
</dbReference>
<feature type="domain" description="Reverse transcriptase/retrotransposon-derived protein RNase H-like" evidence="1">
    <location>
        <begin position="40"/>
        <end position="127"/>
    </location>
</feature>
<keyword evidence="2" id="KW-0548">Nucleotidyltransferase</keyword>
<dbReference type="GO" id="GO:0003964">
    <property type="term" value="F:RNA-directed DNA polymerase activity"/>
    <property type="evidence" value="ECO:0007669"/>
    <property type="project" value="UniProtKB-KW"/>
</dbReference>
<keyword evidence="2" id="KW-0695">RNA-directed DNA polymerase</keyword>
<proteinExistence type="predicted"/>
<accession>A0ABQ5IBJ7</accession>
<organism evidence="2 3">
    <name type="scientific">Tanacetum coccineum</name>
    <dbReference type="NCBI Taxonomy" id="301880"/>
    <lineage>
        <taxon>Eukaryota</taxon>
        <taxon>Viridiplantae</taxon>
        <taxon>Streptophyta</taxon>
        <taxon>Embryophyta</taxon>
        <taxon>Tracheophyta</taxon>
        <taxon>Spermatophyta</taxon>
        <taxon>Magnoliopsida</taxon>
        <taxon>eudicotyledons</taxon>
        <taxon>Gunneridae</taxon>
        <taxon>Pentapetalae</taxon>
        <taxon>asterids</taxon>
        <taxon>campanulids</taxon>
        <taxon>Asterales</taxon>
        <taxon>Asteraceae</taxon>
        <taxon>Asteroideae</taxon>
        <taxon>Anthemideae</taxon>
        <taxon>Anthemidinae</taxon>
        <taxon>Tanacetum</taxon>
    </lineage>
</organism>
<gene>
    <name evidence="2" type="ORF">Tco_1093008</name>
</gene>
<keyword evidence="2" id="KW-0808">Transferase</keyword>
<evidence type="ECO:0000313" key="2">
    <source>
        <dbReference type="EMBL" id="GJT97490.1"/>
    </source>
</evidence>
<evidence type="ECO:0000313" key="3">
    <source>
        <dbReference type="Proteomes" id="UP001151760"/>
    </source>
</evidence>
<sequence>MQRVSGTLAALNMFLSKAAERSLSCRDTLKKCTNKKDFHWTIEAEEAFQTMKKLIAELPTLTAPKKEEELMVYLPTANEAVSAVLLVERDERQTPVHYVSRTLQGVEINYPPMEKLALALVHAARRLKIVELEAYGIKYALRSAIKRQVLADFLADTMVEDSPTPVKTDGPNNTLVEAESMEEQEAIKTKVPESVRAESDIWKLYTDGASNEHGSRAGLVLMDP</sequence>